<organism evidence="2 3">
    <name type="scientific">Chloracidobacterium sp. N</name>
    <dbReference type="NCBI Taxonomy" id="2821540"/>
    <lineage>
        <taxon>Bacteria</taxon>
        <taxon>Pseudomonadati</taxon>
        <taxon>Acidobacteriota</taxon>
        <taxon>Terriglobia</taxon>
        <taxon>Terriglobales</taxon>
        <taxon>Acidobacteriaceae</taxon>
        <taxon>Chloracidobacterium</taxon>
        <taxon>Chloracidobacterium aggregatum</taxon>
    </lineage>
</organism>
<keyword evidence="3" id="KW-1185">Reference proteome</keyword>
<reference evidence="2 3" key="1">
    <citation type="submission" date="2021-03" db="EMBL/GenBank/DDBJ databases">
        <title>Genomic and phenotypic characterization of Chloracidobacterium isolates provides evidence for multiple species.</title>
        <authorList>
            <person name="Saini M.K."/>
            <person name="Costas A.M.G."/>
            <person name="Tank M."/>
            <person name="Bryant D.A."/>
        </authorList>
    </citation>
    <scope>NUCLEOTIDE SEQUENCE [LARGE SCALE GENOMIC DNA]</scope>
    <source>
        <strain evidence="2 3">N</strain>
    </source>
</reference>
<feature type="region of interest" description="Disordered" evidence="1">
    <location>
        <begin position="32"/>
        <end position="54"/>
    </location>
</feature>
<evidence type="ECO:0000313" key="3">
    <source>
        <dbReference type="Proteomes" id="UP000677668"/>
    </source>
</evidence>
<dbReference type="EMBL" id="CP072642">
    <property type="protein sequence ID" value="QUV93250.1"/>
    <property type="molecule type" value="Genomic_DNA"/>
</dbReference>
<evidence type="ECO:0000256" key="1">
    <source>
        <dbReference type="SAM" id="MobiDB-lite"/>
    </source>
</evidence>
<accession>A0ABX8AX28</accession>
<protein>
    <submittedName>
        <fullName evidence="2">Uncharacterized protein</fullName>
    </submittedName>
</protein>
<dbReference type="RefSeq" id="WP_211421646.1">
    <property type="nucleotide sequence ID" value="NZ_CP072642.1"/>
</dbReference>
<dbReference type="Proteomes" id="UP000677668">
    <property type="component" value="Chromosome 1"/>
</dbReference>
<feature type="region of interest" description="Disordered" evidence="1">
    <location>
        <begin position="118"/>
        <end position="170"/>
    </location>
</feature>
<evidence type="ECO:0000313" key="2">
    <source>
        <dbReference type="EMBL" id="QUV93250.1"/>
    </source>
</evidence>
<feature type="compositionally biased region" description="Pro residues" evidence="1">
    <location>
        <begin position="121"/>
        <end position="131"/>
    </location>
</feature>
<gene>
    <name evidence="2" type="ORF">J8C05_07655</name>
</gene>
<proteinExistence type="predicted"/>
<name>A0ABX8AX28_9BACT</name>
<sequence>MAVHPTRLKLFLAVAGLMLLMSHALRTTILAGTGGNNPALQRPRSVETSENQTGPLSEVGFYRLVQRVRQGQITTDAAIRELRQRGIAFEVTDEVLDRARQLGAPGALITALVELTFAPSQPSPKPSPTARPKPTRTIPSGSAPATPEPPRDQEDPPDNEPPASSEDETARLSQLPLIEQARFHALRSADDLPDFIVTQTIRRMVRDGRGQWQTRDTLETEVRVEGGRERVELLSINGRATQRRYEDVGGATSVGDFSGQLAAPFLPSTNTRFREAKRERYRGRLCRVYDFVVPRANSGYTLTVRLSDGTPQRIQVGYQGSLWIDEATKRVLRIEHTATDIPPGFPMSQVESAVDYDWVTILGKNYWMPLTAETIQVSDAYRQAFRNVSEFRNYRKFEGDVKIIE</sequence>